<accession>A0A6J4KA22</accession>
<reference evidence="2" key="1">
    <citation type="submission" date="2020-02" db="EMBL/GenBank/DDBJ databases">
        <authorList>
            <person name="Meier V. D."/>
        </authorList>
    </citation>
    <scope>NUCLEOTIDE SEQUENCE</scope>
    <source>
        <strain evidence="2">AVDCRST_MAG56</strain>
    </source>
</reference>
<name>A0A6J4KA22_9SPHI</name>
<dbReference type="SUPFAM" id="SSF109854">
    <property type="entry name" value="DinB/YfiT-like putative metalloenzymes"/>
    <property type="match status" value="1"/>
</dbReference>
<dbReference type="Gene3D" id="1.20.120.450">
    <property type="entry name" value="dinb family like domain"/>
    <property type="match status" value="1"/>
</dbReference>
<feature type="domain" description="DinB-like" evidence="1">
    <location>
        <begin position="37"/>
        <end position="170"/>
    </location>
</feature>
<organism evidence="2">
    <name type="scientific">uncultured Cytophagales bacterium</name>
    <dbReference type="NCBI Taxonomy" id="158755"/>
    <lineage>
        <taxon>Bacteria</taxon>
        <taxon>Pseudomonadati</taxon>
        <taxon>Bacteroidota</taxon>
        <taxon>Sphingobacteriia</taxon>
        <taxon>Sphingobacteriales</taxon>
        <taxon>environmental samples</taxon>
    </lineage>
</organism>
<protein>
    <recommendedName>
        <fullName evidence="1">DinB-like domain-containing protein</fullName>
    </recommendedName>
</protein>
<dbReference type="EMBL" id="CADCTQ010000440">
    <property type="protein sequence ID" value="CAA9299725.1"/>
    <property type="molecule type" value="Genomic_DNA"/>
</dbReference>
<proteinExistence type="predicted"/>
<dbReference type="AlphaFoldDB" id="A0A6J4KA22"/>
<dbReference type="InterPro" id="IPR034660">
    <property type="entry name" value="DinB/YfiT-like"/>
</dbReference>
<dbReference type="Pfam" id="PF12867">
    <property type="entry name" value="DinB_2"/>
    <property type="match status" value="1"/>
</dbReference>
<dbReference type="InterPro" id="IPR024775">
    <property type="entry name" value="DinB-like"/>
</dbReference>
<gene>
    <name evidence="2" type="ORF">AVDCRST_MAG56-5319</name>
</gene>
<evidence type="ECO:0000313" key="2">
    <source>
        <dbReference type="EMBL" id="CAA9299725.1"/>
    </source>
</evidence>
<evidence type="ECO:0000259" key="1">
    <source>
        <dbReference type="Pfam" id="PF12867"/>
    </source>
</evidence>
<sequence>MEKDAKNLQYPVGKVVLPEGPLTAAERAALIEEVAALPARLTGAARKVGGEGLQRSYRPGGWTGRQVVHHVADVHLNFYLRFHLALTEDHPTVPRVNPDAWAALPDVEATPVTVSLALLEALHARLTVLLWALSEEQWQRTFFHPAYGRTYTLDQALAQCAWHGRHHLAHVESIGD</sequence>
<dbReference type="NCBIfam" id="NF009807">
    <property type="entry name" value="PRK13291.1"/>
    <property type="match status" value="1"/>
</dbReference>